<organism evidence="1 2">
    <name type="scientific">Caerostris extrusa</name>
    <name type="common">Bark spider</name>
    <name type="synonym">Caerostris bankana</name>
    <dbReference type="NCBI Taxonomy" id="172846"/>
    <lineage>
        <taxon>Eukaryota</taxon>
        <taxon>Metazoa</taxon>
        <taxon>Ecdysozoa</taxon>
        <taxon>Arthropoda</taxon>
        <taxon>Chelicerata</taxon>
        <taxon>Arachnida</taxon>
        <taxon>Araneae</taxon>
        <taxon>Araneomorphae</taxon>
        <taxon>Entelegynae</taxon>
        <taxon>Araneoidea</taxon>
        <taxon>Araneidae</taxon>
        <taxon>Caerostris</taxon>
    </lineage>
</organism>
<evidence type="ECO:0000313" key="2">
    <source>
        <dbReference type="Proteomes" id="UP001054945"/>
    </source>
</evidence>
<dbReference type="Proteomes" id="UP001054945">
    <property type="component" value="Unassembled WGS sequence"/>
</dbReference>
<dbReference type="EMBL" id="BPLR01012263">
    <property type="protein sequence ID" value="GIY52614.1"/>
    <property type="molecule type" value="Genomic_DNA"/>
</dbReference>
<dbReference type="AlphaFoldDB" id="A0AAV4U4D4"/>
<protein>
    <submittedName>
        <fullName evidence="1">Uncharacterized protein</fullName>
    </submittedName>
</protein>
<keyword evidence="2" id="KW-1185">Reference proteome</keyword>
<sequence>MAASSSLHNLSYNAESSYSNLSHRDKACFMSNPNPRPLPTLPPHYSMASQPYVSAKNSIANCIKSEYKDFMPSNNEELLFAQSAQLTVVNKTEEENEEIEDSRIKLKAFCCIDLCRVCEAWVPKASDSGNVSTGPENVLWPYLKKLDVSVRQIQGLIYFLCSKALKTTSSNEDKEIGLLSAKWYFTCLRVPDSSANAVFNSSLFKLCIDCIQIPDIDSQDAAFKWQDFETLFCP</sequence>
<comment type="caution">
    <text evidence="1">The sequence shown here is derived from an EMBL/GenBank/DDBJ whole genome shotgun (WGS) entry which is preliminary data.</text>
</comment>
<gene>
    <name evidence="1" type="primary">AVEN_110556_1</name>
    <name evidence="1" type="ORF">CEXT_124931</name>
</gene>
<reference evidence="1 2" key="1">
    <citation type="submission" date="2021-06" db="EMBL/GenBank/DDBJ databases">
        <title>Caerostris extrusa draft genome.</title>
        <authorList>
            <person name="Kono N."/>
            <person name="Arakawa K."/>
        </authorList>
    </citation>
    <scope>NUCLEOTIDE SEQUENCE [LARGE SCALE GENOMIC DNA]</scope>
</reference>
<name>A0AAV4U4D4_CAEEX</name>
<proteinExistence type="predicted"/>
<evidence type="ECO:0000313" key="1">
    <source>
        <dbReference type="EMBL" id="GIY52614.1"/>
    </source>
</evidence>
<accession>A0AAV4U4D4</accession>